<dbReference type="Proteomes" id="UP000000768">
    <property type="component" value="Chromosome 4"/>
</dbReference>
<sequence length="241" mass="25249">MMISADPPPPPPPDPIAADAAAVEAVATTATSNAHMGSHRALCYAYVNRADNATARRSPGKLAVVEEKAALSHLCAVEAGRSDAADADADHVAAAADEATSALPPWKLPQGGDAVHEHVAAAATARAETVAGLHEALDRARFSVTLTNEEIEEDIYAARYAIPRLVAVGGHRRDLPGAGRPVRARDCVAGPSSKHRGAVVRPVDEGRRNLKKANWPIITIRCCSFILSFLNSSYAGDVTLS</sequence>
<dbReference type="AlphaFoldDB" id="A0A194YT27"/>
<proteinExistence type="predicted"/>
<dbReference type="Gramene" id="KXG31399">
    <property type="protein sequence ID" value="KXG31399"/>
    <property type="gene ID" value="SORBI_3004G343766"/>
</dbReference>
<reference evidence="2" key="2">
    <citation type="journal article" date="2018" name="Plant J.">
        <title>The Sorghum bicolor reference genome: improved assembly, gene annotations, a transcriptome atlas, and signatures of genome organization.</title>
        <authorList>
            <person name="McCormick R.F."/>
            <person name="Truong S.K."/>
            <person name="Sreedasyam A."/>
            <person name="Jenkins J."/>
            <person name="Shu S."/>
            <person name="Sims D."/>
            <person name="Kennedy M."/>
            <person name="Amirebrahimi M."/>
            <person name="Weers B.D."/>
            <person name="McKinley B."/>
            <person name="Mattison A."/>
            <person name="Morishige D.T."/>
            <person name="Grimwood J."/>
            <person name="Schmutz J."/>
            <person name="Mullet J.E."/>
        </authorList>
    </citation>
    <scope>NUCLEOTIDE SEQUENCE [LARGE SCALE GENOMIC DNA]</scope>
    <source>
        <strain evidence="2">cv. BTx623</strain>
    </source>
</reference>
<reference evidence="1 2" key="1">
    <citation type="journal article" date="2009" name="Nature">
        <title>The Sorghum bicolor genome and the diversification of grasses.</title>
        <authorList>
            <person name="Paterson A.H."/>
            <person name="Bowers J.E."/>
            <person name="Bruggmann R."/>
            <person name="Dubchak I."/>
            <person name="Grimwood J."/>
            <person name="Gundlach H."/>
            <person name="Haberer G."/>
            <person name="Hellsten U."/>
            <person name="Mitros T."/>
            <person name="Poliakov A."/>
            <person name="Schmutz J."/>
            <person name="Spannagl M."/>
            <person name="Tang H."/>
            <person name="Wang X."/>
            <person name="Wicker T."/>
            <person name="Bharti A.K."/>
            <person name="Chapman J."/>
            <person name="Feltus F.A."/>
            <person name="Gowik U."/>
            <person name="Grigoriev I.V."/>
            <person name="Lyons E."/>
            <person name="Maher C.A."/>
            <person name="Martis M."/>
            <person name="Narechania A."/>
            <person name="Otillar R.P."/>
            <person name="Penning B.W."/>
            <person name="Salamov A.A."/>
            <person name="Wang Y."/>
            <person name="Zhang L."/>
            <person name="Carpita N.C."/>
            <person name="Freeling M."/>
            <person name="Gingle A.R."/>
            <person name="Hash C.T."/>
            <person name="Keller B."/>
            <person name="Klein P."/>
            <person name="Kresovich S."/>
            <person name="McCann M.C."/>
            <person name="Ming R."/>
            <person name="Peterson D.G."/>
            <person name="Mehboob-ur-Rahman"/>
            <person name="Ware D."/>
            <person name="Westhoff P."/>
            <person name="Mayer K.F."/>
            <person name="Messing J."/>
            <person name="Rokhsar D.S."/>
        </authorList>
    </citation>
    <scope>NUCLEOTIDE SEQUENCE [LARGE SCALE GENOMIC DNA]</scope>
    <source>
        <strain evidence="2">cv. BTx623</strain>
    </source>
</reference>
<dbReference type="EMBL" id="CM000763">
    <property type="protein sequence ID" value="KXG31399.2"/>
    <property type="molecule type" value="Genomic_DNA"/>
</dbReference>
<keyword evidence="2" id="KW-1185">Reference proteome</keyword>
<accession>A0A194YT27</accession>
<dbReference type="InParanoid" id="A0A194YT27"/>
<name>A0A194YT27_SORBI</name>
<protein>
    <submittedName>
        <fullName evidence="1">Uncharacterized protein</fullName>
    </submittedName>
</protein>
<evidence type="ECO:0000313" key="1">
    <source>
        <dbReference type="EMBL" id="KXG31399.2"/>
    </source>
</evidence>
<organism evidence="1 2">
    <name type="scientific">Sorghum bicolor</name>
    <name type="common">Sorghum</name>
    <name type="synonym">Sorghum vulgare</name>
    <dbReference type="NCBI Taxonomy" id="4558"/>
    <lineage>
        <taxon>Eukaryota</taxon>
        <taxon>Viridiplantae</taxon>
        <taxon>Streptophyta</taxon>
        <taxon>Embryophyta</taxon>
        <taxon>Tracheophyta</taxon>
        <taxon>Spermatophyta</taxon>
        <taxon>Magnoliopsida</taxon>
        <taxon>Liliopsida</taxon>
        <taxon>Poales</taxon>
        <taxon>Poaceae</taxon>
        <taxon>PACMAD clade</taxon>
        <taxon>Panicoideae</taxon>
        <taxon>Andropogonodae</taxon>
        <taxon>Andropogoneae</taxon>
        <taxon>Sorghinae</taxon>
        <taxon>Sorghum</taxon>
    </lineage>
</organism>
<evidence type="ECO:0000313" key="2">
    <source>
        <dbReference type="Proteomes" id="UP000000768"/>
    </source>
</evidence>
<gene>
    <name evidence="1" type="ORF">SORBI_3004G343766</name>
</gene>